<evidence type="ECO:0000256" key="4">
    <source>
        <dbReference type="ARBA" id="ARBA00023157"/>
    </source>
</evidence>
<feature type="domain" description="FAD/NAD(P)-binding" evidence="6">
    <location>
        <begin position="3"/>
        <end position="285"/>
    </location>
</feature>
<dbReference type="eggNOG" id="COG0492">
    <property type="taxonomic scope" value="Bacteria"/>
</dbReference>
<keyword evidence="3" id="KW-0560">Oxidoreductase</keyword>
<dbReference type="STRING" id="483218.BACPEC_01199"/>
<gene>
    <name evidence="7" type="ORF">BACPEC_01199</name>
</gene>
<dbReference type="HOGENOM" id="CLU_031864_5_3_9"/>
<sequence length="298" mass="31492">MLDVIIIGSGPAGLTASIYAKRAGLNAVVVEKEYMGTGQIADSSRVDNYPGMPGVDGYSLGESFRSHAESLGVEFIEREIVKLDNSKGSWVCTCDDGSTLEAQTVLYAAGCRHRSLGIDSESVFQGKGVSYCAVCDGAFYRDKNVAVVGGGDTALDDALYLSDICRKVYLIHRRDGFRGSASTLARLKEKADIEIITNARIEQITGDKKVSGADLSNGAHVDIDGIFVAVGMIPQTSLLEGFDVLDDSGYVVAGEDGVTSCSGLFAAGDARTKNLRQVITAASDGANAMYSVMHMLSK</sequence>
<dbReference type="InterPro" id="IPR050097">
    <property type="entry name" value="Ferredoxin-NADP_redctase_2"/>
</dbReference>
<dbReference type="Pfam" id="PF07992">
    <property type="entry name" value="Pyr_redox_2"/>
    <property type="match status" value="1"/>
</dbReference>
<dbReference type="InterPro" id="IPR023753">
    <property type="entry name" value="FAD/NAD-binding_dom"/>
</dbReference>
<keyword evidence="8" id="KW-1185">Reference proteome</keyword>
<dbReference type="PANTHER" id="PTHR48105">
    <property type="entry name" value="THIOREDOXIN REDUCTASE 1-RELATED-RELATED"/>
    <property type="match status" value="1"/>
</dbReference>
<dbReference type="InterPro" id="IPR008255">
    <property type="entry name" value="Pyr_nucl-diS_OxRdtase_2_AS"/>
</dbReference>
<reference evidence="7 8" key="1">
    <citation type="submission" date="2008-11" db="EMBL/GenBank/DDBJ databases">
        <title>Draft genome sequence of Bacteroides pectinophilus (ATCC 43243).</title>
        <authorList>
            <person name="Sudarsanam P."/>
            <person name="Ley R."/>
            <person name="Guruge J."/>
            <person name="Turnbaugh P.J."/>
            <person name="Mahowald M."/>
            <person name="Liep D."/>
            <person name="Gordon J."/>
        </authorList>
    </citation>
    <scope>NUCLEOTIDE SEQUENCE [LARGE SCALE GENOMIC DNA]</scope>
    <source>
        <strain evidence="7 8">ATCC 43243</strain>
    </source>
</reference>
<protein>
    <recommendedName>
        <fullName evidence="6">FAD/NAD(P)-binding domain-containing protein</fullName>
    </recommendedName>
</protein>
<evidence type="ECO:0000256" key="1">
    <source>
        <dbReference type="ARBA" id="ARBA00022630"/>
    </source>
</evidence>
<dbReference type="PRINTS" id="PR00368">
    <property type="entry name" value="FADPNR"/>
</dbReference>
<dbReference type="InterPro" id="IPR036188">
    <property type="entry name" value="FAD/NAD-bd_sf"/>
</dbReference>
<evidence type="ECO:0000313" key="8">
    <source>
        <dbReference type="Proteomes" id="UP000003136"/>
    </source>
</evidence>
<dbReference type="PROSITE" id="PS00573">
    <property type="entry name" value="PYRIDINE_REDOX_2"/>
    <property type="match status" value="1"/>
</dbReference>
<proteinExistence type="predicted"/>
<dbReference type="PRINTS" id="PR00469">
    <property type="entry name" value="PNDRDTASEII"/>
</dbReference>
<keyword evidence="1" id="KW-0285">Flavoprotein</keyword>
<dbReference type="AlphaFoldDB" id="B7AR89"/>
<dbReference type="Gene3D" id="3.50.50.60">
    <property type="entry name" value="FAD/NAD(P)-binding domain"/>
    <property type="match status" value="2"/>
</dbReference>
<organism evidence="7 8">
    <name type="scientific">[Bacteroides] pectinophilus ATCC 43243</name>
    <dbReference type="NCBI Taxonomy" id="483218"/>
    <lineage>
        <taxon>Bacteria</taxon>
        <taxon>Bacillati</taxon>
        <taxon>Bacillota</taxon>
        <taxon>Clostridia</taxon>
        <taxon>Eubacteriales</taxon>
    </lineage>
</organism>
<dbReference type="EMBL" id="ABVQ01000035">
    <property type="protein sequence ID" value="EEC58211.1"/>
    <property type="molecule type" value="Genomic_DNA"/>
</dbReference>
<keyword evidence="5" id="KW-0676">Redox-active center</keyword>
<name>B7AR89_9FIRM</name>
<dbReference type="Proteomes" id="UP000003136">
    <property type="component" value="Unassembled WGS sequence"/>
</dbReference>
<evidence type="ECO:0000256" key="2">
    <source>
        <dbReference type="ARBA" id="ARBA00022827"/>
    </source>
</evidence>
<evidence type="ECO:0000256" key="3">
    <source>
        <dbReference type="ARBA" id="ARBA00023002"/>
    </source>
</evidence>
<reference evidence="7 8" key="2">
    <citation type="submission" date="2008-11" db="EMBL/GenBank/DDBJ databases">
        <authorList>
            <person name="Fulton L."/>
            <person name="Clifton S."/>
            <person name="Fulton B."/>
            <person name="Xu J."/>
            <person name="Minx P."/>
            <person name="Pepin K.H."/>
            <person name="Johnson M."/>
            <person name="Bhonagiri V."/>
            <person name="Nash W.E."/>
            <person name="Mardis E.R."/>
            <person name="Wilson R.K."/>
        </authorList>
    </citation>
    <scope>NUCLEOTIDE SEQUENCE [LARGE SCALE GENOMIC DNA]</scope>
    <source>
        <strain evidence="7 8">ATCC 43243</strain>
    </source>
</reference>
<dbReference type="SUPFAM" id="SSF51905">
    <property type="entry name" value="FAD/NAD(P)-binding domain"/>
    <property type="match status" value="1"/>
</dbReference>
<accession>B7AR89</accession>
<evidence type="ECO:0000259" key="6">
    <source>
        <dbReference type="Pfam" id="PF07992"/>
    </source>
</evidence>
<evidence type="ECO:0000256" key="5">
    <source>
        <dbReference type="ARBA" id="ARBA00023284"/>
    </source>
</evidence>
<dbReference type="GO" id="GO:0016668">
    <property type="term" value="F:oxidoreductase activity, acting on a sulfur group of donors, NAD(P) as acceptor"/>
    <property type="evidence" value="ECO:0007669"/>
    <property type="project" value="UniProtKB-ARBA"/>
</dbReference>
<keyword evidence="2" id="KW-0274">FAD</keyword>
<evidence type="ECO:0000313" key="7">
    <source>
        <dbReference type="EMBL" id="EEC58211.1"/>
    </source>
</evidence>
<keyword evidence="4" id="KW-1015">Disulfide bond</keyword>